<evidence type="ECO:0000256" key="5">
    <source>
        <dbReference type="ARBA" id="ARBA00022741"/>
    </source>
</evidence>
<dbReference type="Pfam" id="PF00211">
    <property type="entry name" value="Guanylate_cyc"/>
    <property type="match status" value="1"/>
</dbReference>
<keyword evidence="15" id="KW-1185">Reference proteome</keyword>
<dbReference type="InterPro" id="IPR029787">
    <property type="entry name" value="Nucleotide_cyclase"/>
</dbReference>
<feature type="transmembrane region" description="Helical" evidence="11">
    <location>
        <begin position="453"/>
        <end position="479"/>
    </location>
</feature>
<dbReference type="GO" id="GO:0004016">
    <property type="term" value="F:adenylate cyclase activity"/>
    <property type="evidence" value="ECO:0007669"/>
    <property type="project" value="TreeGrafter"/>
</dbReference>
<evidence type="ECO:0000256" key="11">
    <source>
        <dbReference type="SAM" id="Phobius"/>
    </source>
</evidence>
<dbReference type="GO" id="GO:0005524">
    <property type="term" value="F:ATP binding"/>
    <property type="evidence" value="ECO:0007669"/>
    <property type="project" value="InterPro"/>
</dbReference>
<evidence type="ECO:0000313" key="15">
    <source>
        <dbReference type="Proteomes" id="UP001176961"/>
    </source>
</evidence>
<dbReference type="InterPro" id="IPR001245">
    <property type="entry name" value="Ser-Thr/Tyr_kinase_cat_dom"/>
</dbReference>
<organism evidence="14 15">
    <name type="scientific">Cylicocyclus nassatus</name>
    <name type="common">Nematode worm</name>
    <dbReference type="NCBI Taxonomy" id="53992"/>
    <lineage>
        <taxon>Eukaryota</taxon>
        <taxon>Metazoa</taxon>
        <taxon>Ecdysozoa</taxon>
        <taxon>Nematoda</taxon>
        <taxon>Chromadorea</taxon>
        <taxon>Rhabditida</taxon>
        <taxon>Rhabditina</taxon>
        <taxon>Rhabditomorpha</taxon>
        <taxon>Strongyloidea</taxon>
        <taxon>Strongylidae</taxon>
        <taxon>Cylicocyclus</taxon>
    </lineage>
</organism>
<reference evidence="14" key="1">
    <citation type="submission" date="2023-07" db="EMBL/GenBank/DDBJ databases">
        <authorList>
            <consortium name="CYATHOMIX"/>
        </authorList>
    </citation>
    <scope>NUCLEOTIDE SEQUENCE</scope>
    <source>
        <strain evidence="14">N/A</strain>
    </source>
</reference>
<dbReference type="Gene3D" id="1.10.510.10">
    <property type="entry name" value="Transferase(Phosphotransferase) domain 1"/>
    <property type="match status" value="1"/>
</dbReference>
<name>A0AA36DKT5_CYLNA</name>
<dbReference type="PROSITE" id="PS50011">
    <property type="entry name" value="PROTEIN_KINASE_DOM"/>
    <property type="match status" value="1"/>
</dbReference>
<dbReference type="Proteomes" id="UP001176961">
    <property type="component" value="Unassembled WGS sequence"/>
</dbReference>
<proteinExistence type="predicted"/>
<dbReference type="GO" id="GO:0005886">
    <property type="term" value="C:plasma membrane"/>
    <property type="evidence" value="ECO:0007669"/>
    <property type="project" value="TreeGrafter"/>
</dbReference>
<dbReference type="GO" id="GO:0004672">
    <property type="term" value="F:protein kinase activity"/>
    <property type="evidence" value="ECO:0007669"/>
    <property type="project" value="InterPro"/>
</dbReference>
<evidence type="ECO:0000259" key="13">
    <source>
        <dbReference type="PROSITE" id="PS50125"/>
    </source>
</evidence>
<comment type="subcellular location">
    <subcellularLocation>
        <location evidence="2">Membrane</location>
        <topology evidence="2">Single-pass membrane protein</topology>
    </subcellularLocation>
</comment>
<comment type="caution">
    <text evidence="14">The sequence shown here is derived from an EMBL/GenBank/DDBJ whole genome shotgun (WGS) entry which is preliminary data.</text>
</comment>
<dbReference type="PANTHER" id="PTHR11920">
    <property type="entry name" value="GUANYLYL CYCLASE"/>
    <property type="match status" value="1"/>
</dbReference>
<dbReference type="InterPro" id="IPR001828">
    <property type="entry name" value="ANF_lig-bd_rcpt"/>
</dbReference>
<dbReference type="CDD" id="cd07302">
    <property type="entry name" value="CHD"/>
    <property type="match status" value="1"/>
</dbReference>
<evidence type="ECO:0000256" key="1">
    <source>
        <dbReference type="ARBA" id="ARBA00001436"/>
    </source>
</evidence>
<dbReference type="GO" id="GO:0001653">
    <property type="term" value="F:peptide receptor activity"/>
    <property type="evidence" value="ECO:0007669"/>
    <property type="project" value="TreeGrafter"/>
</dbReference>
<dbReference type="Gene3D" id="3.30.70.1230">
    <property type="entry name" value="Nucleotide cyclase"/>
    <property type="match status" value="1"/>
</dbReference>
<evidence type="ECO:0000256" key="2">
    <source>
        <dbReference type="ARBA" id="ARBA00004167"/>
    </source>
</evidence>
<dbReference type="PANTHER" id="PTHR11920:SF375">
    <property type="entry name" value="RECEPTOR-TYPE GUANYLATE CYCLASE GCY-13"/>
    <property type="match status" value="1"/>
</dbReference>
<dbReference type="InterPro" id="IPR050401">
    <property type="entry name" value="Cyclic_nucleotide_synthase"/>
</dbReference>
<keyword evidence="5" id="KW-0547">Nucleotide-binding</keyword>
<evidence type="ECO:0000256" key="6">
    <source>
        <dbReference type="ARBA" id="ARBA00022989"/>
    </source>
</evidence>
<keyword evidence="4 11" id="KW-0812">Transmembrane</keyword>
<feature type="domain" description="Guanylate cyclase" evidence="13">
    <location>
        <begin position="852"/>
        <end position="953"/>
    </location>
</feature>
<dbReference type="GO" id="GO:0035556">
    <property type="term" value="P:intracellular signal transduction"/>
    <property type="evidence" value="ECO:0007669"/>
    <property type="project" value="InterPro"/>
</dbReference>
<dbReference type="SUPFAM" id="SSF53822">
    <property type="entry name" value="Periplasmic binding protein-like I"/>
    <property type="match status" value="1"/>
</dbReference>
<dbReference type="EC" id="4.6.1.2" evidence="3"/>
<sequence>MSLCKLLQVNFCICKGKYLVIGVIISKGKPEFAETISYETNAGALELGSEALKQRQLLSDYDLKFIYMPGNCSDILSAGTTAELVKQQVVAIIGPGCIQSVQAVAPLSTYYNIPTFAWGLASSSDSEQERYSSIMTMTTTGRHYALAVYEIIMHYEWTQFATIYYGEKCVDFYKELSAVTYDKAGAFIARSVELRTESTELISVTLTRTSVIARIFILCLSDANAVRRTMIEAHKNNMLSSEYIYIIVDSESGGYAKRTSRGDIPIWLDEDTMDGKDNQAKEGFMKSFIVTIQKHNLTTFRERVIDKIKQPPQNCTEECSDPAYWIASNYCDQLYDIVLLYGLALNRTLTEDAKQLRNGTRILQNCAMTFEGAGSSVTVNSHGQLVPVLKLEGISENGDLREIMTLKVDQDVTKTVLINDKEVVWSAYGGVRPLAIPLCGFRGEECSSFWQSYGILTVVVAGVIVLLALIVAVIGIVLWRRHEKDQEENARKWLIPFSALEKLDLKKPNSVSTVSLNSSKTERASTPYDIPEHLELYLYHGENVLGRKYETQPSITKRIRAHLTKMWEIDNDNLNRFMGISTDGPTCLALWKYCMRGSIKDVLSKKSAHLDGFFIACLINDIANGLHYIHSSFLEKHGCLTSSCCLVDSRWQVKLSNYGLGFMNGTDEPPLRYKLYMAPELLREYQQDGTKQGDIYSFAIICSELIAGTSAWDLENRDEDPEDILYMVKKGGRKLMRPDLNPDPSLELKPDVIHMVRDCWEEEPNSRPTIEEVHKMLKPCFKDKHANLMDHVFKIMEKYADSLENEVEARTKELVDEKKKSDLLLCRMLPVQVVEKLRLGQQIVPESFDSVSIFFSDIVSFTELSSKCSPMQVVDFLNEFYTIFDSKIDERDVYKVETIGDAYLCVSGLPRRNGTEHIKEICLMSLQLLRDLKEFRIPHMPSYRVMIRIGVHTDKES</sequence>
<dbReference type="SMART" id="SM00044">
    <property type="entry name" value="CYCc"/>
    <property type="match status" value="1"/>
</dbReference>
<keyword evidence="9" id="KW-0456">Lyase</keyword>
<evidence type="ECO:0000256" key="10">
    <source>
        <dbReference type="ARBA" id="ARBA00023293"/>
    </source>
</evidence>
<dbReference type="Gene3D" id="3.40.50.2300">
    <property type="match status" value="2"/>
</dbReference>
<dbReference type="Pfam" id="PF07714">
    <property type="entry name" value="PK_Tyr_Ser-Thr"/>
    <property type="match status" value="1"/>
</dbReference>
<dbReference type="InterPro" id="IPR001054">
    <property type="entry name" value="A/G_cyclase"/>
</dbReference>
<dbReference type="GO" id="GO:0004383">
    <property type="term" value="F:guanylate cyclase activity"/>
    <property type="evidence" value="ECO:0007669"/>
    <property type="project" value="UniProtKB-EC"/>
</dbReference>
<dbReference type="SUPFAM" id="SSF56112">
    <property type="entry name" value="Protein kinase-like (PK-like)"/>
    <property type="match status" value="1"/>
</dbReference>
<evidence type="ECO:0000256" key="9">
    <source>
        <dbReference type="ARBA" id="ARBA00023239"/>
    </source>
</evidence>
<evidence type="ECO:0000313" key="14">
    <source>
        <dbReference type="EMBL" id="CAJ0589458.1"/>
    </source>
</evidence>
<dbReference type="Pfam" id="PF01094">
    <property type="entry name" value="ANF_receptor"/>
    <property type="match status" value="1"/>
</dbReference>
<dbReference type="SMART" id="SM00220">
    <property type="entry name" value="S_TKc"/>
    <property type="match status" value="1"/>
</dbReference>
<keyword evidence="7 11" id="KW-0472">Membrane</keyword>
<evidence type="ECO:0000256" key="3">
    <source>
        <dbReference type="ARBA" id="ARBA00012202"/>
    </source>
</evidence>
<evidence type="ECO:0000256" key="7">
    <source>
        <dbReference type="ARBA" id="ARBA00023136"/>
    </source>
</evidence>
<dbReference type="InterPro" id="IPR000719">
    <property type="entry name" value="Prot_kinase_dom"/>
</dbReference>
<dbReference type="SUPFAM" id="SSF55073">
    <property type="entry name" value="Nucleotide cyclase"/>
    <property type="match status" value="1"/>
</dbReference>
<protein>
    <recommendedName>
        <fullName evidence="3">guanylate cyclase</fullName>
        <ecNumber evidence="3">4.6.1.2</ecNumber>
    </recommendedName>
</protein>
<keyword evidence="10" id="KW-0141">cGMP biosynthesis</keyword>
<dbReference type="GO" id="GO:0007168">
    <property type="term" value="P:receptor guanylyl cyclase signaling pathway"/>
    <property type="evidence" value="ECO:0007669"/>
    <property type="project" value="TreeGrafter"/>
</dbReference>
<gene>
    <name evidence="14" type="ORF">CYNAS_LOCUS1441</name>
</gene>
<feature type="domain" description="Protein kinase" evidence="12">
    <location>
        <begin position="497"/>
        <end position="777"/>
    </location>
</feature>
<dbReference type="EMBL" id="CATQJL010000001">
    <property type="protein sequence ID" value="CAJ0589458.1"/>
    <property type="molecule type" value="Genomic_DNA"/>
</dbReference>
<evidence type="ECO:0000256" key="4">
    <source>
        <dbReference type="ARBA" id="ARBA00022692"/>
    </source>
</evidence>
<dbReference type="InterPro" id="IPR028082">
    <property type="entry name" value="Peripla_BP_I"/>
</dbReference>
<dbReference type="Gene3D" id="6.10.250.780">
    <property type="match status" value="1"/>
</dbReference>
<dbReference type="AlphaFoldDB" id="A0AA36DKT5"/>
<evidence type="ECO:0000256" key="8">
    <source>
        <dbReference type="ARBA" id="ARBA00023180"/>
    </source>
</evidence>
<keyword evidence="8" id="KW-0325">Glycoprotein</keyword>
<comment type="catalytic activity">
    <reaction evidence="1">
        <text>GTP = 3',5'-cyclic GMP + diphosphate</text>
        <dbReference type="Rhea" id="RHEA:13665"/>
        <dbReference type="ChEBI" id="CHEBI:33019"/>
        <dbReference type="ChEBI" id="CHEBI:37565"/>
        <dbReference type="ChEBI" id="CHEBI:57746"/>
        <dbReference type="EC" id="4.6.1.2"/>
    </reaction>
</comment>
<keyword evidence="6 11" id="KW-1133">Transmembrane helix</keyword>
<dbReference type="CDD" id="cd06352">
    <property type="entry name" value="PBP1_NPR_GC-like"/>
    <property type="match status" value="1"/>
</dbReference>
<dbReference type="PROSITE" id="PS50125">
    <property type="entry name" value="GUANYLATE_CYCLASE_2"/>
    <property type="match status" value="1"/>
</dbReference>
<accession>A0AA36DKT5</accession>
<dbReference type="InterPro" id="IPR011009">
    <property type="entry name" value="Kinase-like_dom_sf"/>
</dbReference>
<evidence type="ECO:0000259" key="12">
    <source>
        <dbReference type="PROSITE" id="PS50011"/>
    </source>
</evidence>